<reference evidence="1" key="1">
    <citation type="submission" date="2021-04" db="EMBL/GenBank/DDBJ databases">
        <title>Pseudonocardia sp. nov., isolated from sandy soil of mangrove forest.</title>
        <authorList>
            <person name="Zan Z."/>
            <person name="Huang R."/>
            <person name="Liu W."/>
        </authorList>
    </citation>
    <scope>NUCLEOTIDE SEQUENCE</scope>
    <source>
        <strain evidence="1">S2-4</strain>
    </source>
</reference>
<sequence length="125" mass="13368">MLTPISVRSGAATVCGYCLTMADRDHVYYAQSRSRLHRTHNAVHELAHLLLGHGSVAPLAVAGPPTDRRRAWLGIAEAGYSEHCEDEADAAAAILLGSWHETAPRTWAAHSALSRGAARLADAYA</sequence>
<evidence type="ECO:0000313" key="2">
    <source>
        <dbReference type="Proteomes" id="UP001165283"/>
    </source>
</evidence>
<name>A0ABT1A1M4_9PSEU</name>
<evidence type="ECO:0000313" key="1">
    <source>
        <dbReference type="EMBL" id="MCO1656888.1"/>
    </source>
</evidence>
<keyword evidence="2" id="KW-1185">Reference proteome</keyword>
<proteinExistence type="predicted"/>
<organism evidence="1 2">
    <name type="scientific">Pseudonocardia humida</name>
    <dbReference type="NCBI Taxonomy" id="2800819"/>
    <lineage>
        <taxon>Bacteria</taxon>
        <taxon>Bacillati</taxon>
        <taxon>Actinomycetota</taxon>
        <taxon>Actinomycetes</taxon>
        <taxon>Pseudonocardiales</taxon>
        <taxon>Pseudonocardiaceae</taxon>
        <taxon>Pseudonocardia</taxon>
    </lineage>
</organism>
<dbReference type="EMBL" id="JAGSOV010000037">
    <property type="protein sequence ID" value="MCO1656888.1"/>
    <property type="molecule type" value="Genomic_DNA"/>
</dbReference>
<dbReference type="RefSeq" id="WP_252440012.1">
    <property type="nucleotide sequence ID" value="NZ_JAGSOV010000037.1"/>
</dbReference>
<dbReference type="Proteomes" id="UP001165283">
    <property type="component" value="Unassembled WGS sequence"/>
</dbReference>
<accession>A0ABT1A1M4</accession>
<gene>
    <name evidence="1" type="ORF">KDL28_17655</name>
</gene>
<evidence type="ECO:0008006" key="3">
    <source>
        <dbReference type="Google" id="ProtNLM"/>
    </source>
</evidence>
<comment type="caution">
    <text evidence="1">The sequence shown here is derived from an EMBL/GenBank/DDBJ whole genome shotgun (WGS) entry which is preliminary data.</text>
</comment>
<protein>
    <recommendedName>
        <fullName evidence="3">IrrE N-terminal-like domain-containing protein</fullName>
    </recommendedName>
</protein>